<evidence type="ECO:0000313" key="6">
    <source>
        <dbReference type="EMBL" id="SMG10122.1"/>
    </source>
</evidence>
<evidence type="ECO:0000256" key="5">
    <source>
        <dbReference type="HAMAP-Rule" id="MF_01874"/>
    </source>
</evidence>
<keyword evidence="3 5" id="KW-1133">Transmembrane helix</keyword>
<gene>
    <name evidence="6" type="ORF">SAMN06295960_0170</name>
</gene>
<dbReference type="GO" id="GO:0005886">
    <property type="term" value="C:plasma membrane"/>
    <property type="evidence" value="ECO:0007669"/>
    <property type="project" value="UniProtKB-SubCell"/>
</dbReference>
<organism evidence="6 7">
    <name type="scientific">Paenibacillus aquistagni</name>
    <dbReference type="NCBI Taxonomy" id="1852522"/>
    <lineage>
        <taxon>Bacteria</taxon>
        <taxon>Bacillati</taxon>
        <taxon>Bacillota</taxon>
        <taxon>Bacilli</taxon>
        <taxon>Bacillales</taxon>
        <taxon>Paenibacillaceae</taxon>
        <taxon>Paenibacillus</taxon>
    </lineage>
</organism>
<evidence type="ECO:0000256" key="4">
    <source>
        <dbReference type="ARBA" id="ARBA00023136"/>
    </source>
</evidence>
<accession>A0A1X7I846</accession>
<evidence type="ECO:0000256" key="3">
    <source>
        <dbReference type="ARBA" id="ARBA00022989"/>
    </source>
</evidence>
<dbReference type="HAMAP" id="MF_01874">
    <property type="entry name" value="UPF0756"/>
    <property type="match status" value="1"/>
</dbReference>
<dbReference type="STRING" id="1852522.SAMN06295960_0170"/>
<keyword evidence="2 5" id="KW-0812">Transmembrane</keyword>
<sequence length="151" mass="15612">MSQIDIPSIILLALAGLGLISGNSTVTIAMVVLLLLRVTKLDSLFPWIEKYGLTIGIIILTIGVMAPIASGKYTLETMLSSFMNWKSLLGIAIGIFVSYLGGRGAFLMSQSPTIVAGLLIGTVIGVALFRGVPVGPLIAAGLLSIIIGKGG</sequence>
<dbReference type="Proteomes" id="UP000193834">
    <property type="component" value="Unassembled WGS sequence"/>
</dbReference>
<evidence type="ECO:0000256" key="2">
    <source>
        <dbReference type="ARBA" id="ARBA00022692"/>
    </source>
</evidence>
<feature type="transmembrane region" description="Helical" evidence="5">
    <location>
        <begin position="82"/>
        <end position="102"/>
    </location>
</feature>
<evidence type="ECO:0000256" key="1">
    <source>
        <dbReference type="ARBA" id="ARBA00022475"/>
    </source>
</evidence>
<evidence type="ECO:0000313" key="7">
    <source>
        <dbReference type="Proteomes" id="UP000193834"/>
    </source>
</evidence>
<feature type="transmembrane region" description="Helical" evidence="5">
    <location>
        <begin position="6"/>
        <end position="39"/>
    </location>
</feature>
<dbReference type="AlphaFoldDB" id="A0A1X7I846"/>
<keyword evidence="4 5" id="KW-0472">Membrane</keyword>
<dbReference type="InterPro" id="IPR007382">
    <property type="entry name" value="UPF0756_TM"/>
</dbReference>
<dbReference type="EMBL" id="FXAZ01000001">
    <property type="protein sequence ID" value="SMG10122.1"/>
    <property type="molecule type" value="Genomic_DNA"/>
</dbReference>
<dbReference type="Pfam" id="PF04284">
    <property type="entry name" value="DUF441"/>
    <property type="match status" value="1"/>
</dbReference>
<reference evidence="6 7" key="1">
    <citation type="submission" date="2017-04" db="EMBL/GenBank/DDBJ databases">
        <authorList>
            <person name="Afonso C.L."/>
            <person name="Miller P.J."/>
            <person name="Scott M.A."/>
            <person name="Spackman E."/>
            <person name="Goraichik I."/>
            <person name="Dimitrov K.M."/>
            <person name="Suarez D.L."/>
            <person name="Swayne D.E."/>
        </authorList>
    </citation>
    <scope>NUCLEOTIDE SEQUENCE [LARGE SCALE GENOMIC DNA]</scope>
    <source>
        <strain evidence="6 7">11</strain>
    </source>
</reference>
<keyword evidence="1 5" id="KW-1003">Cell membrane</keyword>
<comment type="similarity">
    <text evidence="5">Belongs to the UPF0756 family.</text>
</comment>
<dbReference type="PANTHER" id="PTHR38452:SF1">
    <property type="entry name" value="UPF0756 MEMBRANE PROTEIN YEAL"/>
    <property type="match status" value="1"/>
</dbReference>
<feature type="transmembrane region" description="Helical" evidence="5">
    <location>
        <begin position="51"/>
        <end position="70"/>
    </location>
</feature>
<comment type="subcellular location">
    <subcellularLocation>
        <location evidence="5">Cell membrane</location>
        <topology evidence="5">Multi-pass membrane protein</topology>
    </subcellularLocation>
</comment>
<name>A0A1X7I846_9BACL</name>
<keyword evidence="7" id="KW-1185">Reference proteome</keyword>
<dbReference type="PANTHER" id="PTHR38452">
    <property type="entry name" value="UPF0756 MEMBRANE PROTEIN YEAL"/>
    <property type="match status" value="1"/>
</dbReference>
<proteinExistence type="inferred from homology"/>
<feature type="transmembrane region" description="Helical" evidence="5">
    <location>
        <begin position="114"/>
        <end position="147"/>
    </location>
</feature>
<protein>
    <recommendedName>
        <fullName evidence="5">UPF0756 membrane protein SAMN06295960_0170</fullName>
    </recommendedName>
</protein>